<keyword evidence="4" id="KW-1185">Reference proteome</keyword>
<reference evidence="3 4" key="1">
    <citation type="submission" date="2015-11" db="EMBL/GenBank/DDBJ databases">
        <title>Expanding the genomic diversity of Burkholderia species for the development of highly accurate diagnostics.</title>
        <authorList>
            <person name="Sahl J."/>
            <person name="Keim P."/>
            <person name="Wagner D."/>
        </authorList>
    </citation>
    <scope>NUCLEOTIDE SEQUENCE [LARGE SCALE GENOMIC DNA]</scope>
    <source>
        <strain evidence="3 4">MSMB1301WGS</strain>
    </source>
</reference>
<dbReference type="PROSITE" id="PS51898">
    <property type="entry name" value="TYR_RECOMBINASE"/>
    <property type="match status" value="1"/>
</dbReference>
<dbReference type="Proteomes" id="UP000062317">
    <property type="component" value="Unassembled WGS sequence"/>
</dbReference>
<feature type="domain" description="Tyr recombinase" evidence="2">
    <location>
        <begin position="1"/>
        <end position="111"/>
    </location>
</feature>
<dbReference type="AlphaFoldDB" id="A0A105UXU6"/>
<dbReference type="Gene3D" id="1.10.443.10">
    <property type="entry name" value="Intergrase catalytic core"/>
    <property type="match status" value="1"/>
</dbReference>
<comment type="caution">
    <text evidence="3">The sequence shown here is derived from an EMBL/GenBank/DDBJ whole genome shotgun (WGS) entry which is preliminary data.</text>
</comment>
<gene>
    <name evidence="3" type="ORF">WT27_17685</name>
</gene>
<evidence type="ECO:0000259" key="2">
    <source>
        <dbReference type="PROSITE" id="PS51898"/>
    </source>
</evidence>
<sequence length="121" mass="13711">MLPITQSRWNPGTPLVGGLDEDGAGIESTRLWRVLRRFFVLVADAIQDERPATAEKLRRAGPHWMRHTHASHALARGAELLMVRDNLRHASISTMSTYPHSDEVKRARQLDQAFGGDQFKR</sequence>
<evidence type="ECO:0000313" key="3">
    <source>
        <dbReference type="EMBL" id="KVV37572.1"/>
    </source>
</evidence>
<dbReference type="SUPFAM" id="SSF56349">
    <property type="entry name" value="DNA breaking-rejoining enzymes"/>
    <property type="match status" value="1"/>
</dbReference>
<dbReference type="GO" id="GO:0015074">
    <property type="term" value="P:DNA integration"/>
    <property type="evidence" value="ECO:0007669"/>
    <property type="project" value="InterPro"/>
</dbReference>
<dbReference type="InterPro" id="IPR002104">
    <property type="entry name" value="Integrase_catalytic"/>
</dbReference>
<dbReference type="GO" id="GO:0003677">
    <property type="term" value="F:DNA binding"/>
    <property type="evidence" value="ECO:0007669"/>
    <property type="project" value="InterPro"/>
</dbReference>
<keyword evidence="1" id="KW-0233">DNA recombination</keyword>
<evidence type="ECO:0000313" key="4">
    <source>
        <dbReference type="Proteomes" id="UP000062317"/>
    </source>
</evidence>
<protein>
    <recommendedName>
        <fullName evidence="2">Tyr recombinase domain-containing protein</fullName>
    </recommendedName>
</protein>
<dbReference type="EMBL" id="LPEQ01000140">
    <property type="protein sequence ID" value="KVV37572.1"/>
    <property type="molecule type" value="Genomic_DNA"/>
</dbReference>
<dbReference type="GO" id="GO:0006310">
    <property type="term" value="P:DNA recombination"/>
    <property type="evidence" value="ECO:0007669"/>
    <property type="project" value="UniProtKB-KW"/>
</dbReference>
<accession>A0A105UXU6</accession>
<evidence type="ECO:0000256" key="1">
    <source>
        <dbReference type="ARBA" id="ARBA00023172"/>
    </source>
</evidence>
<proteinExistence type="predicted"/>
<organism evidence="3 4">
    <name type="scientific">Burkholderia territorii</name>
    <dbReference type="NCBI Taxonomy" id="1503055"/>
    <lineage>
        <taxon>Bacteria</taxon>
        <taxon>Pseudomonadati</taxon>
        <taxon>Pseudomonadota</taxon>
        <taxon>Betaproteobacteria</taxon>
        <taxon>Burkholderiales</taxon>
        <taxon>Burkholderiaceae</taxon>
        <taxon>Burkholderia</taxon>
        <taxon>Burkholderia cepacia complex</taxon>
    </lineage>
</organism>
<dbReference type="CDD" id="cd00397">
    <property type="entry name" value="DNA_BRE_C"/>
    <property type="match status" value="1"/>
</dbReference>
<name>A0A105UXU6_9BURK</name>
<dbReference type="InterPro" id="IPR013762">
    <property type="entry name" value="Integrase-like_cat_sf"/>
</dbReference>
<dbReference type="InterPro" id="IPR011010">
    <property type="entry name" value="DNA_brk_join_enz"/>
</dbReference>